<evidence type="ECO:0000313" key="2">
    <source>
        <dbReference type="Proteomes" id="UP000597444"/>
    </source>
</evidence>
<evidence type="ECO:0000313" key="1">
    <source>
        <dbReference type="EMBL" id="GHO99203.1"/>
    </source>
</evidence>
<reference evidence="1" key="1">
    <citation type="submission" date="2020-10" db="EMBL/GenBank/DDBJ databases">
        <title>Taxonomic study of unclassified bacteria belonging to the class Ktedonobacteria.</title>
        <authorList>
            <person name="Yabe S."/>
            <person name="Wang C.M."/>
            <person name="Zheng Y."/>
            <person name="Sakai Y."/>
            <person name="Cavaletti L."/>
            <person name="Monciardini P."/>
            <person name="Donadio S."/>
        </authorList>
    </citation>
    <scope>NUCLEOTIDE SEQUENCE</scope>
    <source>
        <strain evidence="1">ID150040</strain>
    </source>
</reference>
<name>A0A8J3N813_9CHLR</name>
<dbReference type="RefSeq" id="WP_220209853.1">
    <property type="nucleotide sequence ID" value="NZ_BNJK01000002.1"/>
</dbReference>
<sequence length="97" mass="10599">MSQVLQIIGTWTSQFGPVTFTGSPDHLSGHWDQKEGQGKITAGMFNPATGVLVFSYFQSWNDQHGAAAFLISATGREFHGNYVQPNGNNGAWDLIRV</sequence>
<accession>A0A8J3N813</accession>
<dbReference type="AlphaFoldDB" id="A0A8J3N813"/>
<gene>
    <name evidence="1" type="ORF">KSF_092510</name>
</gene>
<keyword evidence="2" id="KW-1185">Reference proteome</keyword>
<comment type="caution">
    <text evidence="1">The sequence shown here is derived from an EMBL/GenBank/DDBJ whole genome shotgun (WGS) entry which is preliminary data.</text>
</comment>
<protein>
    <submittedName>
        <fullName evidence="1">Uncharacterized protein</fullName>
    </submittedName>
</protein>
<dbReference type="EMBL" id="BNJK01000002">
    <property type="protein sequence ID" value="GHO99203.1"/>
    <property type="molecule type" value="Genomic_DNA"/>
</dbReference>
<proteinExistence type="predicted"/>
<dbReference type="Proteomes" id="UP000597444">
    <property type="component" value="Unassembled WGS sequence"/>
</dbReference>
<organism evidence="1 2">
    <name type="scientific">Reticulibacter mediterranei</name>
    <dbReference type="NCBI Taxonomy" id="2778369"/>
    <lineage>
        <taxon>Bacteria</taxon>
        <taxon>Bacillati</taxon>
        <taxon>Chloroflexota</taxon>
        <taxon>Ktedonobacteria</taxon>
        <taxon>Ktedonobacterales</taxon>
        <taxon>Reticulibacteraceae</taxon>
        <taxon>Reticulibacter</taxon>
    </lineage>
</organism>